<dbReference type="SUPFAM" id="SSF53474">
    <property type="entry name" value="alpha/beta-Hydrolases"/>
    <property type="match status" value="1"/>
</dbReference>
<sequence>MTDYLSPARTRFLPTSDGDLAYREEGSGPPLVFLHGGFLDHRMWEQQIPAFAANHRVIAPDARGHGASANATRPFRAADDLAELIRGLDAGPAVLVGLSMGGAIAVDTALEHPELVRAIVVSGVGTSEPVFEDPWLLDAFAAQQDALEAGDVEGWVAAFMRFTVGPHRELADVAPEVVSRVNEMAVGTLLKHAPDESDHRIPVADTWNRAAGIAVPAFAINGALDTPDHLGASLRLIAAVPDGRAVAVPGAAHYPNMEEPAAFNAELASFLDRLPREAVRWGSME</sequence>
<reference evidence="4" key="1">
    <citation type="journal article" date="2019" name="Int. J. Syst. Evol. Microbiol.">
        <title>The Global Catalogue of Microorganisms (GCM) 10K type strain sequencing project: providing services to taxonomists for standard genome sequencing and annotation.</title>
        <authorList>
            <consortium name="The Broad Institute Genomics Platform"/>
            <consortium name="The Broad Institute Genome Sequencing Center for Infectious Disease"/>
            <person name="Wu L."/>
            <person name="Ma J."/>
        </authorList>
    </citation>
    <scope>NUCLEOTIDE SEQUENCE [LARGE SCALE GENOMIC DNA]</scope>
    <source>
        <strain evidence="4">CGMCC 4.1469</strain>
    </source>
</reference>
<protein>
    <submittedName>
        <fullName evidence="3">Alpha/beta fold hydrolase</fullName>
    </submittedName>
</protein>
<dbReference type="Proteomes" id="UP001596067">
    <property type="component" value="Unassembled WGS sequence"/>
</dbReference>
<accession>A0ABW1EZ66</accession>
<organism evidence="3 4">
    <name type="scientific">Kitasatospora aburaviensis</name>
    <dbReference type="NCBI Taxonomy" id="67265"/>
    <lineage>
        <taxon>Bacteria</taxon>
        <taxon>Bacillati</taxon>
        <taxon>Actinomycetota</taxon>
        <taxon>Actinomycetes</taxon>
        <taxon>Kitasatosporales</taxon>
        <taxon>Streptomycetaceae</taxon>
        <taxon>Kitasatospora</taxon>
    </lineage>
</organism>
<evidence type="ECO:0000259" key="2">
    <source>
        <dbReference type="Pfam" id="PF00561"/>
    </source>
</evidence>
<proteinExistence type="predicted"/>
<gene>
    <name evidence="3" type="ORF">ACFP0N_18200</name>
</gene>
<dbReference type="PANTHER" id="PTHR43798">
    <property type="entry name" value="MONOACYLGLYCEROL LIPASE"/>
    <property type="match status" value="1"/>
</dbReference>
<dbReference type="InterPro" id="IPR050266">
    <property type="entry name" value="AB_hydrolase_sf"/>
</dbReference>
<evidence type="ECO:0000313" key="4">
    <source>
        <dbReference type="Proteomes" id="UP001596067"/>
    </source>
</evidence>
<dbReference type="Gene3D" id="3.40.50.1820">
    <property type="entry name" value="alpha/beta hydrolase"/>
    <property type="match status" value="1"/>
</dbReference>
<dbReference type="InterPro" id="IPR029058">
    <property type="entry name" value="AB_hydrolase_fold"/>
</dbReference>
<evidence type="ECO:0000313" key="3">
    <source>
        <dbReference type="EMBL" id="MFC5886903.1"/>
    </source>
</evidence>
<keyword evidence="1 3" id="KW-0378">Hydrolase</keyword>
<dbReference type="InterPro" id="IPR000073">
    <property type="entry name" value="AB_hydrolase_1"/>
</dbReference>
<dbReference type="GO" id="GO:0016787">
    <property type="term" value="F:hydrolase activity"/>
    <property type="evidence" value="ECO:0007669"/>
    <property type="project" value="UniProtKB-KW"/>
</dbReference>
<dbReference type="PRINTS" id="PR00111">
    <property type="entry name" value="ABHYDROLASE"/>
</dbReference>
<dbReference type="EMBL" id="JBHSOD010000021">
    <property type="protein sequence ID" value="MFC5886903.1"/>
    <property type="molecule type" value="Genomic_DNA"/>
</dbReference>
<keyword evidence="4" id="KW-1185">Reference proteome</keyword>
<dbReference type="PANTHER" id="PTHR43798:SF31">
    <property type="entry name" value="AB HYDROLASE SUPERFAMILY PROTEIN YCLE"/>
    <property type="match status" value="1"/>
</dbReference>
<evidence type="ECO:0000256" key="1">
    <source>
        <dbReference type="ARBA" id="ARBA00022801"/>
    </source>
</evidence>
<feature type="domain" description="AB hydrolase-1" evidence="2">
    <location>
        <begin position="29"/>
        <end position="260"/>
    </location>
</feature>
<dbReference type="RefSeq" id="WP_313767442.1">
    <property type="nucleotide sequence ID" value="NZ_BAAAVH010000027.1"/>
</dbReference>
<dbReference type="Pfam" id="PF00561">
    <property type="entry name" value="Abhydrolase_1"/>
    <property type="match status" value="1"/>
</dbReference>
<name>A0ABW1EZ66_9ACTN</name>
<comment type="caution">
    <text evidence="3">The sequence shown here is derived from an EMBL/GenBank/DDBJ whole genome shotgun (WGS) entry which is preliminary data.</text>
</comment>